<protein>
    <submittedName>
        <fullName evidence="2">ArsR/SmtB family transcription factor</fullName>
    </submittedName>
</protein>
<dbReference type="PRINTS" id="PR00778">
    <property type="entry name" value="HTHARSR"/>
</dbReference>
<dbReference type="SUPFAM" id="SSF46785">
    <property type="entry name" value="Winged helix' DNA-binding domain"/>
    <property type="match status" value="1"/>
</dbReference>
<dbReference type="NCBIfam" id="NF033788">
    <property type="entry name" value="HTH_metalloreg"/>
    <property type="match status" value="1"/>
</dbReference>
<comment type="caution">
    <text evidence="2">The sequence shown here is derived from an EMBL/GenBank/DDBJ whole genome shotgun (WGS) entry which is preliminary data.</text>
</comment>
<evidence type="ECO:0000259" key="1">
    <source>
        <dbReference type="PROSITE" id="PS50987"/>
    </source>
</evidence>
<dbReference type="SMART" id="SM00418">
    <property type="entry name" value="HTH_ARSR"/>
    <property type="match status" value="1"/>
</dbReference>
<accession>A0ABV6V1V0</accession>
<dbReference type="InterPro" id="IPR001845">
    <property type="entry name" value="HTH_ArsR_DNA-bd_dom"/>
</dbReference>
<dbReference type="Proteomes" id="UP001592582">
    <property type="component" value="Unassembled WGS sequence"/>
</dbReference>
<dbReference type="PANTHER" id="PTHR38600">
    <property type="entry name" value="TRANSCRIPTIONAL REGULATORY PROTEIN"/>
    <property type="match status" value="1"/>
</dbReference>
<dbReference type="PROSITE" id="PS50987">
    <property type="entry name" value="HTH_ARSR_2"/>
    <property type="match status" value="1"/>
</dbReference>
<feature type="domain" description="HTH arsR-type" evidence="1">
    <location>
        <begin position="1"/>
        <end position="95"/>
    </location>
</feature>
<dbReference type="Gene3D" id="1.10.10.10">
    <property type="entry name" value="Winged helix-like DNA-binding domain superfamily/Winged helix DNA-binding domain"/>
    <property type="match status" value="1"/>
</dbReference>
<dbReference type="InterPro" id="IPR011991">
    <property type="entry name" value="ArsR-like_HTH"/>
</dbReference>
<keyword evidence="3" id="KW-1185">Reference proteome</keyword>
<evidence type="ECO:0000313" key="2">
    <source>
        <dbReference type="EMBL" id="MFC1407672.1"/>
    </source>
</evidence>
<dbReference type="EMBL" id="JBHEZX010000001">
    <property type="protein sequence ID" value="MFC1407672.1"/>
    <property type="molecule type" value="Genomic_DNA"/>
</dbReference>
<gene>
    <name evidence="2" type="ORF">ACEZDG_00060</name>
</gene>
<evidence type="ECO:0000313" key="3">
    <source>
        <dbReference type="Proteomes" id="UP001592582"/>
    </source>
</evidence>
<reference evidence="2 3" key="1">
    <citation type="submission" date="2024-09" db="EMBL/GenBank/DDBJ databases">
        <authorList>
            <person name="Lee S.D."/>
        </authorList>
    </citation>
    <scope>NUCLEOTIDE SEQUENCE [LARGE SCALE GENOMIC DNA]</scope>
    <source>
        <strain evidence="2 3">N1-1</strain>
    </source>
</reference>
<sequence length="115" mass="13125">MVERLAAPLDLTYMALADPTRRAILQRLRTAEARVTEIAAPLPMSLAAVSKHIAVLERAGLLRREIRGREHYLSANPQPLTEAERWISEYTGFWERRADALADHLEQQIEERPTP</sequence>
<organism evidence="2 3">
    <name type="scientific">Streptacidiphilus alkalitolerans</name>
    <dbReference type="NCBI Taxonomy" id="3342712"/>
    <lineage>
        <taxon>Bacteria</taxon>
        <taxon>Bacillati</taxon>
        <taxon>Actinomycetota</taxon>
        <taxon>Actinomycetes</taxon>
        <taxon>Kitasatosporales</taxon>
        <taxon>Streptomycetaceae</taxon>
        <taxon>Streptacidiphilus</taxon>
    </lineage>
</organism>
<dbReference type="CDD" id="cd00090">
    <property type="entry name" value="HTH_ARSR"/>
    <property type="match status" value="1"/>
</dbReference>
<name>A0ABV6V1V0_9ACTN</name>
<dbReference type="RefSeq" id="WP_380500798.1">
    <property type="nucleotide sequence ID" value="NZ_JBHEZX010000001.1"/>
</dbReference>
<proteinExistence type="predicted"/>
<dbReference type="InterPro" id="IPR036388">
    <property type="entry name" value="WH-like_DNA-bd_sf"/>
</dbReference>
<dbReference type="Pfam" id="PF12840">
    <property type="entry name" value="HTH_20"/>
    <property type="match status" value="1"/>
</dbReference>
<dbReference type="PANTHER" id="PTHR38600:SF2">
    <property type="entry name" value="SLL0088 PROTEIN"/>
    <property type="match status" value="1"/>
</dbReference>
<dbReference type="InterPro" id="IPR036390">
    <property type="entry name" value="WH_DNA-bd_sf"/>
</dbReference>